<dbReference type="InterPro" id="IPR000064">
    <property type="entry name" value="NLP_P60_dom"/>
</dbReference>
<feature type="domain" description="NlpC/P60" evidence="4">
    <location>
        <begin position="59"/>
        <end position="174"/>
    </location>
</feature>
<evidence type="ECO:0000256" key="3">
    <source>
        <dbReference type="ARBA" id="ARBA00022807"/>
    </source>
</evidence>
<organism evidence="5 6">
    <name type="scientific">Campylobacter ureolyticus RIGS 9880</name>
    <dbReference type="NCBI Taxonomy" id="1032069"/>
    <lineage>
        <taxon>Bacteria</taxon>
        <taxon>Pseudomonadati</taxon>
        <taxon>Campylobacterota</taxon>
        <taxon>Epsilonproteobacteria</taxon>
        <taxon>Campylobacterales</taxon>
        <taxon>Campylobacteraceae</taxon>
        <taxon>Campylobacter</taxon>
    </lineage>
</organism>
<gene>
    <name evidence="5" type="ORF">CUREO_0625</name>
</gene>
<dbReference type="GO" id="GO:0008234">
    <property type="term" value="F:cysteine-type peptidase activity"/>
    <property type="evidence" value="ECO:0007669"/>
    <property type="project" value="UniProtKB-KW"/>
</dbReference>
<name>A0AAU8UC27_9BACT</name>
<dbReference type="PROSITE" id="PS51257">
    <property type="entry name" value="PROKAR_LIPOPROTEIN"/>
    <property type="match status" value="1"/>
</dbReference>
<accession>A0AAU8UC27</accession>
<evidence type="ECO:0000256" key="2">
    <source>
        <dbReference type="ARBA" id="ARBA00022801"/>
    </source>
</evidence>
<dbReference type="Proteomes" id="UP000063971">
    <property type="component" value="Chromosome"/>
</dbReference>
<dbReference type="GO" id="GO:0006508">
    <property type="term" value="P:proteolysis"/>
    <property type="evidence" value="ECO:0007669"/>
    <property type="project" value="UniProtKB-KW"/>
</dbReference>
<keyword evidence="1" id="KW-0645">Protease</keyword>
<dbReference type="AlphaFoldDB" id="A0AAU8UC27"/>
<dbReference type="EMBL" id="CP012195">
    <property type="protein sequence ID" value="AKT90495.1"/>
    <property type="molecule type" value="Genomic_DNA"/>
</dbReference>
<dbReference type="KEGG" id="cure:CUREO_0625"/>
<evidence type="ECO:0000313" key="6">
    <source>
        <dbReference type="Proteomes" id="UP000063971"/>
    </source>
</evidence>
<dbReference type="Pfam" id="PF00877">
    <property type="entry name" value="NLPC_P60"/>
    <property type="match status" value="1"/>
</dbReference>
<keyword evidence="2" id="KW-0378">Hydrolase</keyword>
<keyword evidence="5" id="KW-0449">Lipoprotein</keyword>
<evidence type="ECO:0000313" key="5">
    <source>
        <dbReference type="EMBL" id="AKT90495.1"/>
    </source>
</evidence>
<evidence type="ECO:0000259" key="4">
    <source>
        <dbReference type="Pfam" id="PF00877"/>
    </source>
</evidence>
<reference evidence="5 6" key="1">
    <citation type="journal article" date="2015" name="Genome Announc.">
        <title>Complete Genome Sequence of the Campylobacter ureolyticus Clinical Isolate RIGS 9880.</title>
        <authorList>
            <person name="Miller W.G."/>
            <person name="Yee E."/>
            <person name="On S.L."/>
            <person name="Andersen L.P."/>
            <person name="Bono J.L."/>
        </authorList>
    </citation>
    <scope>NUCLEOTIDE SEQUENCE [LARGE SCALE GENOMIC DNA]</scope>
    <source>
        <strain evidence="5 6">RIGS 9880</strain>
    </source>
</reference>
<evidence type="ECO:0000256" key="1">
    <source>
        <dbReference type="ARBA" id="ARBA00022670"/>
    </source>
</evidence>
<sequence>MEIFMKKKLLLVFLSLFFLTGCVKKQSMIDVPIAQDLDFESGFYVNENFIKTLESLEEKKKGRDCSGLIYLINEKNDNIYFLEEEIYKFTPKSGRRSAGIYNFYKSNNNIIFKSPKIGDLIFFYNTTKNTKYSKIKQITHVGVVKDVFSDGRVSFLHNVRGVNRIDYINLNQKNSHKVNDKIVNSYITRCSKNKISCLASNRFAGYGKVDHEKIYFEK</sequence>
<protein>
    <submittedName>
        <fullName evidence="5">Lipoprotein</fullName>
    </submittedName>
</protein>
<dbReference type="Gene3D" id="3.90.1720.10">
    <property type="entry name" value="endopeptidase domain like (from Nostoc punctiforme)"/>
    <property type="match status" value="1"/>
</dbReference>
<keyword evidence="3" id="KW-0788">Thiol protease</keyword>
<proteinExistence type="predicted"/>